<accession>A0A3B0TMX6</accession>
<name>A0A3B0TMX6_9ZZZZ</name>
<dbReference type="AlphaFoldDB" id="A0A3B0TMX6"/>
<evidence type="ECO:0000313" key="1">
    <source>
        <dbReference type="EMBL" id="VAW13559.1"/>
    </source>
</evidence>
<reference evidence="1" key="1">
    <citation type="submission" date="2018-06" db="EMBL/GenBank/DDBJ databases">
        <authorList>
            <person name="Zhirakovskaya E."/>
        </authorList>
    </citation>
    <scope>NUCLEOTIDE SEQUENCE</scope>
</reference>
<proteinExistence type="predicted"/>
<protein>
    <submittedName>
        <fullName evidence="1">Uncharacterized protein</fullName>
    </submittedName>
</protein>
<dbReference type="EMBL" id="UOEL01000104">
    <property type="protein sequence ID" value="VAW13559.1"/>
    <property type="molecule type" value="Genomic_DNA"/>
</dbReference>
<sequence>MNKGDVITNPKESFYRRVYRKDKRYIDKRTGRFLSRAFTPRPKDNGFLSVDMKRLTTLESAISNDPTKFLLGVILNEDVIDLGLKSIYDPKTLGEDGFENNAHCLIGQIDKGDESIAGILARKAKKIEID</sequence>
<gene>
    <name evidence="1" type="ORF">MNBD_BACTEROID03-2036</name>
</gene>
<organism evidence="1">
    <name type="scientific">hydrothermal vent metagenome</name>
    <dbReference type="NCBI Taxonomy" id="652676"/>
    <lineage>
        <taxon>unclassified sequences</taxon>
        <taxon>metagenomes</taxon>
        <taxon>ecological metagenomes</taxon>
    </lineage>
</organism>